<organism evidence="7 8">
    <name type="scientific">Variovorax beijingensis</name>
    <dbReference type="NCBI Taxonomy" id="2496117"/>
    <lineage>
        <taxon>Bacteria</taxon>
        <taxon>Pseudomonadati</taxon>
        <taxon>Pseudomonadota</taxon>
        <taxon>Betaproteobacteria</taxon>
        <taxon>Burkholderiales</taxon>
        <taxon>Comamonadaceae</taxon>
        <taxon>Variovorax</taxon>
    </lineage>
</organism>
<dbReference type="EMBL" id="VIVL01000003">
    <property type="protein sequence ID" value="TWD87338.1"/>
    <property type="molecule type" value="Genomic_DNA"/>
</dbReference>
<comment type="caution">
    <text evidence="7">The sequence shown here is derived from an EMBL/GenBank/DDBJ whole genome shotgun (WGS) entry which is preliminary data.</text>
</comment>
<sequence precursor="true">MTLHSYSHTTPLLRSTGRLARLARAAIGALLLAGLASAALAETADRSKPMNIESDAMRYDDLKQTSVFTGNVLVTKGTIIIRGARIDVRQDAEGYQYGVVTAAPGKRAYYKQKRNAPDEWIEGESEVIEYDSRADNVKFIRNAVMRRLLGATPNDESQGALIVYDQSNDTYTVNGSTVPPNTAVNAPAGGRVKTILTPKSATAPAPGASAPAGGRAAPAAPQPAPGAGLRSTTTLGGEGEGRK</sequence>
<feature type="chain" id="PRO_5022275959" description="Lipopolysaccharide export system protein LptA" evidence="4">
    <location>
        <begin position="42"/>
        <end position="243"/>
    </location>
</feature>
<dbReference type="Gene3D" id="2.60.450.10">
    <property type="entry name" value="Lipopolysaccharide (LPS) transport protein A like domain"/>
    <property type="match status" value="1"/>
</dbReference>
<dbReference type="PANTHER" id="PTHR36504:SF1">
    <property type="entry name" value="LIPOPOLYSACCHARIDE EXPORT SYSTEM PROTEIN LPTA"/>
    <property type="match status" value="1"/>
</dbReference>
<evidence type="ECO:0000259" key="6">
    <source>
        <dbReference type="Pfam" id="PF03968"/>
    </source>
</evidence>
<comment type="subunit">
    <text evidence="4">Component of the lipopolysaccharide transport and assembly complex.</text>
</comment>
<dbReference type="InterPro" id="IPR005653">
    <property type="entry name" value="OstA-like_N"/>
</dbReference>
<feature type="signal peptide" evidence="4">
    <location>
        <begin position="1"/>
        <end position="41"/>
    </location>
</feature>
<dbReference type="HAMAP" id="MF_01914">
    <property type="entry name" value="LPS_assembly_LptA"/>
    <property type="match status" value="1"/>
</dbReference>
<dbReference type="OrthoDB" id="5294855at2"/>
<evidence type="ECO:0000256" key="3">
    <source>
        <dbReference type="ARBA" id="ARBA00022764"/>
    </source>
</evidence>
<dbReference type="Pfam" id="PF03968">
    <property type="entry name" value="LptD_N"/>
    <property type="match status" value="1"/>
</dbReference>
<feature type="compositionally biased region" description="Low complexity" evidence="5">
    <location>
        <begin position="201"/>
        <end position="219"/>
    </location>
</feature>
<dbReference type="InterPro" id="IPR052037">
    <property type="entry name" value="LPS_export_LptA"/>
</dbReference>
<evidence type="ECO:0000256" key="4">
    <source>
        <dbReference type="HAMAP-Rule" id="MF_01914"/>
    </source>
</evidence>
<dbReference type="GO" id="GO:0009279">
    <property type="term" value="C:cell outer membrane"/>
    <property type="evidence" value="ECO:0007669"/>
    <property type="project" value="TreeGrafter"/>
</dbReference>
<dbReference type="InterPro" id="IPR014340">
    <property type="entry name" value="LptA"/>
</dbReference>
<feature type="region of interest" description="Disordered" evidence="5">
    <location>
        <begin position="200"/>
        <end position="243"/>
    </location>
</feature>
<dbReference type="GO" id="GO:0017089">
    <property type="term" value="F:glycolipid transfer activity"/>
    <property type="evidence" value="ECO:0007669"/>
    <property type="project" value="TreeGrafter"/>
</dbReference>
<comment type="subcellular location">
    <subcellularLocation>
        <location evidence="4">Periplasm</location>
    </subcellularLocation>
</comment>
<dbReference type="GO" id="GO:0001530">
    <property type="term" value="F:lipopolysaccharide binding"/>
    <property type="evidence" value="ECO:0007669"/>
    <property type="project" value="InterPro"/>
</dbReference>
<dbReference type="GO" id="GO:0043165">
    <property type="term" value="P:Gram-negative-bacterium-type cell outer membrane assembly"/>
    <property type="evidence" value="ECO:0007669"/>
    <property type="project" value="UniProtKB-UniRule"/>
</dbReference>
<dbReference type="AlphaFoldDB" id="A0A561C8F1"/>
<dbReference type="GO" id="GO:0030288">
    <property type="term" value="C:outer membrane-bounded periplasmic space"/>
    <property type="evidence" value="ECO:0007669"/>
    <property type="project" value="TreeGrafter"/>
</dbReference>
<name>A0A561C8F1_9BURK</name>
<evidence type="ECO:0000256" key="1">
    <source>
        <dbReference type="ARBA" id="ARBA00022448"/>
    </source>
</evidence>
<proteinExistence type="inferred from homology"/>
<comment type="similarity">
    <text evidence="4">Belongs to the LptA family.</text>
</comment>
<reference evidence="7 8" key="1">
    <citation type="submission" date="2019-06" db="EMBL/GenBank/DDBJ databases">
        <title>Sorghum-associated microbial communities from plants grown in Nebraska, USA.</title>
        <authorList>
            <person name="Schachtman D."/>
        </authorList>
    </citation>
    <scope>NUCLEOTIDE SEQUENCE [LARGE SCALE GENOMIC DNA]</scope>
    <source>
        <strain evidence="7 8">T529</strain>
    </source>
</reference>
<feature type="domain" description="Organic solvent tolerance-like N-terminal" evidence="6">
    <location>
        <begin position="51"/>
        <end position="168"/>
    </location>
</feature>
<accession>A0A561C8F1</accession>
<evidence type="ECO:0000313" key="7">
    <source>
        <dbReference type="EMBL" id="TWD87338.1"/>
    </source>
</evidence>
<dbReference type="Proteomes" id="UP000319722">
    <property type="component" value="Unassembled WGS sequence"/>
</dbReference>
<comment type="function">
    <text evidence="4">Involved in the assembly of lipopolysaccharide (LPS). Required for the translocation of LPS from the inner membrane to the outer membrane.</text>
</comment>
<dbReference type="GO" id="GO:0015920">
    <property type="term" value="P:lipopolysaccharide transport"/>
    <property type="evidence" value="ECO:0007669"/>
    <property type="project" value="UniProtKB-UniRule"/>
</dbReference>
<dbReference type="RefSeq" id="WP_145742544.1">
    <property type="nucleotide sequence ID" value="NZ_VIVL01000003.1"/>
</dbReference>
<keyword evidence="3 4" id="KW-0574">Periplasm</keyword>
<keyword evidence="2 4" id="KW-0732">Signal</keyword>
<dbReference type="PANTHER" id="PTHR36504">
    <property type="entry name" value="LIPOPOLYSACCHARIDE EXPORT SYSTEM PROTEIN LPTA"/>
    <property type="match status" value="1"/>
</dbReference>
<dbReference type="NCBIfam" id="TIGR03002">
    <property type="entry name" value="outer_YhbN_LptA"/>
    <property type="match status" value="1"/>
</dbReference>
<keyword evidence="1 4" id="KW-0813">Transport</keyword>
<gene>
    <name evidence="4" type="primary">lptA</name>
    <name evidence="7" type="ORF">FB547_103320</name>
</gene>
<evidence type="ECO:0000313" key="8">
    <source>
        <dbReference type="Proteomes" id="UP000319722"/>
    </source>
</evidence>
<evidence type="ECO:0000256" key="2">
    <source>
        <dbReference type="ARBA" id="ARBA00022729"/>
    </source>
</evidence>
<evidence type="ECO:0000256" key="5">
    <source>
        <dbReference type="SAM" id="MobiDB-lite"/>
    </source>
</evidence>
<protein>
    <recommendedName>
        <fullName evidence="4">Lipopolysaccharide export system protein LptA</fullName>
    </recommendedName>
</protein>